<dbReference type="EMBL" id="KI276378">
    <property type="protein sequence ID" value="ESA21490.1"/>
    <property type="molecule type" value="Genomic_DNA"/>
</dbReference>
<evidence type="ECO:0000313" key="1">
    <source>
        <dbReference type="EMBL" id="ESA21490.1"/>
    </source>
</evidence>
<dbReference type="AlphaFoldDB" id="U9UMC7"/>
<accession>U9UMC7</accession>
<reference evidence="1" key="1">
    <citation type="submission" date="2013-07" db="EMBL/GenBank/DDBJ databases">
        <title>The genome of an arbuscular mycorrhizal fungus provides insights into the evolution of the oldest plant symbiosis.</title>
        <authorList>
            <consortium name="DOE Joint Genome Institute"/>
            <person name="Tisserant E."/>
            <person name="Malbreil M."/>
            <person name="Kuo A."/>
            <person name="Kohler A."/>
            <person name="Symeonidi A."/>
            <person name="Balestrini R."/>
            <person name="Charron P."/>
            <person name="Duensing N."/>
            <person name="Frei-dit-Frey N."/>
            <person name="Gianinazzi-Pearson V."/>
            <person name="Gilbert B."/>
            <person name="Handa Y."/>
            <person name="Hijri M."/>
            <person name="Kaul R."/>
            <person name="Kawaguchi M."/>
            <person name="Krajinski F."/>
            <person name="Lammers P."/>
            <person name="Lapierre D."/>
            <person name="Masclaux F.G."/>
            <person name="Murat C."/>
            <person name="Morin E."/>
            <person name="Ndikumana S."/>
            <person name="Pagni M."/>
            <person name="Petitpierre D."/>
            <person name="Requena N."/>
            <person name="Rosikiewicz P."/>
            <person name="Riley R."/>
            <person name="Saito K."/>
            <person name="San Clemente H."/>
            <person name="Shapiro H."/>
            <person name="van Tuinen D."/>
            <person name="Becard G."/>
            <person name="Bonfante P."/>
            <person name="Paszkowski U."/>
            <person name="Shachar-Hill Y."/>
            <person name="Young J.P."/>
            <person name="Sanders I.R."/>
            <person name="Henrissat B."/>
            <person name="Rensing S.A."/>
            <person name="Grigoriev I.V."/>
            <person name="Corradi N."/>
            <person name="Roux C."/>
            <person name="Martin F."/>
        </authorList>
    </citation>
    <scope>NUCLEOTIDE SEQUENCE</scope>
    <source>
        <strain evidence="1">DAOM 197198</strain>
    </source>
</reference>
<dbReference type="HOGENOM" id="CLU_2293123_0_0_1"/>
<proteinExistence type="predicted"/>
<gene>
    <name evidence="1" type="ORF">GLOINDRAFT_91860</name>
</gene>
<sequence length="101" mass="12143">MDRFNILVALKNNLANDRQASTSIATVSHHKRIDQNVRESSFFERLFKNLQEVVFLFSHYEQNNNKLEDFEKSQYKNMKIWAFIKFSNNGVTREEVELDYY</sequence>
<organism evidence="1">
    <name type="scientific">Rhizophagus irregularis (strain DAOM 181602 / DAOM 197198 / MUCL 43194)</name>
    <name type="common">Arbuscular mycorrhizal fungus</name>
    <name type="synonym">Glomus intraradices</name>
    <dbReference type="NCBI Taxonomy" id="747089"/>
    <lineage>
        <taxon>Eukaryota</taxon>
        <taxon>Fungi</taxon>
        <taxon>Fungi incertae sedis</taxon>
        <taxon>Mucoromycota</taxon>
        <taxon>Glomeromycotina</taxon>
        <taxon>Glomeromycetes</taxon>
        <taxon>Glomerales</taxon>
        <taxon>Glomeraceae</taxon>
        <taxon>Rhizophagus</taxon>
    </lineage>
</organism>
<name>U9UMC7_RHIID</name>
<protein>
    <submittedName>
        <fullName evidence="1">Uncharacterized protein</fullName>
    </submittedName>
</protein>